<sequence length="522" mass="57756">MAPSYIVFFGTFVHHSRANSKALAIQQGALWVSTTDGRIKGTDWTIVTEGDLRALLREKGWVPDTASHYRRGTRVKIVQAREDQNEFFFPGFIDTHMHAPQYPNTGLFGDSTLLDWLKKYTFPMEASFGSPFPNIPSPRAYRVYNQVVSRTLASGTTFASYFATIHVPATNLLATLCQKRGQRALIGRVCMDHSLDPKDTYKDASTEESIEFTKDVISYIQSIDPDGTVVKPIVTPRFALSCTSEAMESLGALAASYDPPLHIQTHIAENKQEIQDVQDLYKQSYAEVYATRGLLTPRTILAHGVHLTSDEHDLIHKQGSSISHCPASNSALGSGICPVRTLLDKGITVGLGTDVSGGYSPSILETVRQACLVSRLVRHLDTGNKSNEDDGDKMVLSVEEALYLATRGGAKSVRMEDDIGGFDIGMFWDAQLIHLGRFSPAQSQDDGESRVDVFGWEDWTEKIHKWVWNGSDRNVKGVWVGGRLVYGRSEVECESRRGWLSWALGAGVVGVGAVFAFRRMKL</sequence>
<evidence type="ECO:0000313" key="15">
    <source>
        <dbReference type="Proteomes" id="UP000325780"/>
    </source>
</evidence>
<evidence type="ECO:0000256" key="10">
    <source>
        <dbReference type="ARBA" id="ARBA00069860"/>
    </source>
</evidence>
<keyword evidence="6" id="KW-0378">Hydrolase</keyword>
<comment type="cofactor">
    <cofactor evidence="1">
        <name>Zn(2+)</name>
        <dbReference type="ChEBI" id="CHEBI:29105"/>
    </cofactor>
</comment>
<keyword evidence="7" id="KW-0862">Zinc</keyword>
<keyword evidence="12" id="KW-0472">Membrane</keyword>
<dbReference type="FunFam" id="3.20.20.140:FF:000022">
    <property type="entry name" value="Guanine deaminase"/>
    <property type="match status" value="1"/>
</dbReference>
<evidence type="ECO:0000256" key="7">
    <source>
        <dbReference type="ARBA" id="ARBA00022833"/>
    </source>
</evidence>
<dbReference type="PANTHER" id="PTHR11271">
    <property type="entry name" value="GUANINE DEAMINASE"/>
    <property type="match status" value="1"/>
</dbReference>
<dbReference type="SUPFAM" id="SSF51556">
    <property type="entry name" value="Metallo-dependent hydrolases"/>
    <property type="match status" value="1"/>
</dbReference>
<dbReference type="InterPro" id="IPR011059">
    <property type="entry name" value="Metal-dep_hydrolase_composite"/>
</dbReference>
<reference evidence="14 15" key="1">
    <citation type="submission" date="2019-04" db="EMBL/GenBank/DDBJ databases">
        <title>Friends and foes A comparative genomics study of 23 Aspergillus species from section Flavi.</title>
        <authorList>
            <consortium name="DOE Joint Genome Institute"/>
            <person name="Kjaerbolling I."/>
            <person name="Vesth T."/>
            <person name="Frisvad J.C."/>
            <person name="Nybo J.L."/>
            <person name="Theobald S."/>
            <person name="Kildgaard S."/>
            <person name="Isbrandt T."/>
            <person name="Kuo A."/>
            <person name="Sato A."/>
            <person name="Lyhne E.K."/>
            <person name="Kogle M.E."/>
            <person name="Wiebenga A."/>
            <person name="Kun R.S."/>
            <person name="Lubbers R.J."/>
            <person name="Makela M.R."/>
            <person name="Barry K."/>
            <person name="Chovatia M."/>
            <person name="Clum A."/>
            <person name="Daum C."/>
            <person name="Haridas S."/>
            <person name="He G."/>
            <person name="LaButti K."/>
            <person name="Lipzen A."/>
            <person name="Mondo S."/>
            <person name="Riley R."/>
            <person name="Salamov A."/>
            <person name="Simmons B.A."/>
            <person name="Magnuson J.K."/>
            <person name="Henrissat B."/>
            <person name="Mortensen U.H."/>
            <person name="Larsen T.O."/>
            <person name="Devries R.P."/>
            <person name="Grigoriev I.V."/>
            <person name="Machida M."/>
            <person name="Baker S.E."/>
            <person name="Andersen M.R."/>
        </authorList>
    </citation>
    <scope>NUCLEOTIDE SEQUENCE [LARGE SCALE GENOMIC DNA]</scope>
    <source>
        <strain evidence="14 15">IBT 18842</strain>
    </source>
</reference>
<dbReference type="GO" id="GO:0005829">
    <property type="term" value="C:cytosol"/>
    <property type="evidence" value="ECO:0007669"/>
    <property type="project" value="TreeGrafter"/>
</dbReference>
<proteinExistence type="inferred from homology"/>
<evidence type="ECO:0000313" key="14">
    <source>
        <dbReference type="EMBL" id="KAE8152166.1"/>
    </source>
</evidence>
<gene>
    <name evidence="14" type="ORF">BDV25DRAFT_138104</name>
</gene>
<comment type="similarity">
    <text evidence="3">Belongs to the metallo-dependent hydrolases superfamily. ATZ/TRZ family.</text>
</comment>
<dbReference type="GO" id="GO:0008892">
    <property type="term" value="F:guanine deaminase activity"/>
    <property type="evidence" value="ECO:0007669"/>
    <property type="project" value="UniProtKB-EC"/>
</dbReference>
<evidence type="ECO:0000256" key="6">
    <source>
        <dbReference type="ARBA" id="ARBA00022801"/>
    </source>
</evidence>
<evidence type="ECO:0000256" key="9">
    <source>
        <dbReference type="ARBA" id="ARBA00056079"/>
    </source>
</evidence>
<dbReference type="EC" id="3.5.4.3" evidence="4"/>
<accession>A0A5N6U0L0</accession>
<keyword evidence="12" id="KW-1133">Transmembrane helix</keyword>
<dbReference type="InterPro" id="IPR051607">
    <property type="entry name" value="Metallo-dep_hydrolases"/>
</dbReference>
<comment type="catalytic activity">
    <reaction evidence="8">
        <text>guanine + H2O + H(+) = xanthine + NH4(+)</text>
        <dbReference type="Rhea" id="RHEA:14665"/>
        <dbReference type="ChEBI" id="CHEBI:15377"/>
        <dbReference type="ChEBI" id="CHEBI:15378"/>
        <dbReference type="ChEBI" id="CHEBI:16235"/>
        <dbReference type="ChEBI" id="CHEBI:17712"/>
        <dbReference type="ChEBI" id="CHEBI:28938"/>
        <dbReference type="EC" id="3.5.4.3"/>
    </reaction>
</comment>
<evidence type="ECO:0000256" key="11">
    <source>
        <dbReference type="ARBA" id="ARBA00083147"/>
    </source>
</evidence>
<dbReference type="Pfam" id="PF01979">
    <property type="entry name" value="Amidohydro_1"/>
    <property type="match status" value="1"/>
</dbReference>
<evidence type="ECO:0000256" key="5">
    <source>
        <dbReference type="ARBA" id="ARBA00022723"/>
    </source>
</evidence>
<dbReference type="InterPro" id="IPR032466">
    <property type="entry name" value="Metal_Hydrolase"/>
</dbReference>
<dbReference type="Proteomes" id="UP000325780">
    <property type="component" value="Unassembled WGS sequence"/>
</dbReference>
<dbReference type="AlphaFoldDB" id="A0A5N6U0L0"/>
<comment type="pathway">
    <text evidence="2">Purine metabolism; guanine degradation; xanthine from guanine: step 1/1.</text>
</comment>
<dbReference type="GO" id="GO:0008270">
    <property type="term" value="F:zinc ion binding"/>
    <property type="evidence" value="ECO:0007669"/>
    <property type="project" value="TreeGrafter"/>
</dbReference>
<evidence type="ECO:0000256" key="2">
    <source>
        <dbReference type="ARBA" id="ARBA00004984"/>
    </source>
</evidence>
<evidence type="ECO:0000259" key="13">
    <source>
        <dbReference type="Pfam" id="PF01979"/>
    </source>
</evidence>
<comment type="function">
    <text evidence="9">Catalyzes the hydrolytic deamination of guanine, producing xanthine and ammonia.</text>
</comment>
<dbReference type="InterPro" id="IPR006680">
    <property type="entry name" value="Amidohydro-rel"/>
</dbReference>
<dbReference type="PANTHER" id="PTHR11271:SF6">
    <property type="entry name" value="GUANINE DEAMINASE"/>
    <property type="match status" value="1"/>
</dbReference>
<evidence type="ECO:0000256" key="12">
    <source>
        <dbReference type="SAM" id="Phobius"/>
    </source>
</evidence>
<name>A0A5N6U0L0_ASPAV</name>
<dbReference type="Gene3D" id="2.30.40.10">
    <property type="entry name" value="Urease, subunit C, domain 1"/>
    <property type="match status" value="1"/>
</dbReference>
<keyword evidence="12" id="KW-0812">Transmembrane</keyword>
<keyword evidence="5" id="KW-0479">Metal-binding</keyword>
<evidence type="ECO:0000256" key="1">
    <source>
        <dbReference type="ARBA" id="ARBA00001947"/>
    </source>
</evidence>
<dbReference type="GO" id="GO:0046098">
    <property type="term" value="P:guanine metabolic process"/>
    <property type="evidence" value="ECO:0007669"/>
    <property type="project" value="UniProtKB-ARBA"/>
</dbReference>
<feature type="domain" description="Amidohydrolase-related" evidence="13">
    <location>
        <begin position="89"/>
        <end position="485"/>
    </location>
</feature>
<evidence type="ECO:0000256" key="3">
    <source>
        <dbReference type="ARBA" id="ARBA00006745"/>
    </source>
</evidence>
<dbReference type="Gene3D" id="3.20.20.140">
    <property type="entry name" value="Metal-dependent hydrolases"/>
    <property type="match status" value="1"/>
</dbReference>
<feature type="transmembrane region" description="Helical" evidence="12">
    <location>
        <begin position="499"/>
        <end position="517"/>
    </location>
</feature>
<organism evidence="14 15">
    <name type="scientific">Aspergillus avenaceus</name>
    <dbReference type="NCBI Taxonomy" id="36643"/>
    <lineage>
        <taxon>Eukaryota</taxon>
        <taxon>Fungi</taxon>
        <taxon>Dikarya</taxon>
        <taxon>Ascomycota</taxon>
        <taxon>Pezizomycotina</taxon>
        <taxon>Eurotiomycetes</taxon>
        <taxon>Eurotiomycetidae</taxon>
        <taxon>Eurotiales</taxon>
        <taxon>Aspergillaceae</taxon>
        <taxon>Aspergillus</taxon>
        <taxon>Aspergillus subgen. Circumdati</taxon>
    </lineage>
</organism>
<protein>
    <recommendedName>
        <fullName evidence="10">Probable guanine deaminase</fullName>
        <ecNumber evidence="4">3.5.4.3</ecNumber>
    </recommendedName>
    <alternativeName>
        <fullName evidence="11">Guanine aminohydrolase</fullName>
    </alternativeName>
</protein>
<dbReference type="EMBL" id="ML742057">
    <property type="protein sequence ID" value="KAE8152166.1"/>
    <property type="molecule type" value="Genomic_DNA"/>
</dbReference>
<keyword evidence="15" id="KW-1185">Reference proteome</keyword>
<dbReference type="OrthoDB" id="194468at2759"/>
<evidence type="ECO:0000256" key="4">
    <source>
        <dbReference type="ARBA" id="ARBA00012781"/>
    </source>
</evidence>
<evidence type="ECO:0000256" key="8">
    <source>
        <dbReference type="ARBA" id="ARBA00051148"/>
    </source>
</evidence>